<feature type="domain" description="RmlD-like substrate binding" evidence="7">
    <location>
        <begin position="1"/>
        <end position="289"/>
    </location>
</feature>
<comment type="similarity">
    <text evidence="2 6">Belongs to the dTDP-4-dehydrorhamnose reductase family.</text>
</comment>
<evidence type="ECO:0000256" key="3">
    <source>
        <dbReference type="ARBA" id="ARBA00012929"/>
    </source>
</evidence>
<dbReference type="KEGG" id="rpx:Rpdx1_4317"/>
<dbReference type="SUPFAM" id="SSF51735">
    <property type="entry name" value="NAD(P)-binding Rossmann-fold domains"/>
    <property type="match status" value="1"/>
</dbReference>
<dbReference type="Gene3D" id="3.40.50.720">
    <property type="entry name" value="NAD(P)-binding Rossmann-like Domain"/>
    <property type="match status" value="1"/>
</dbReference>
<organism evidence="8 9">
    <name type="scientific">Rhodopseudomonas palustris (strain DX-1)</name>
    <dbReference type="NCBI Taxonomy" id="652103"/>
    <lineage>
        <taxon>Bacteria</taxon>
        <taxon>Pseudomonadati</taxon>
        <taxon>Pseudomonadota</taxon>
        <taxon>Alphaproteobacteria</taxon>
        <taxon>Hyphomicrobiales</taxon>
        <taxon>Nitrobacteraceae</taxon>
        <taxon>Rhodopseudomonas</taxon>
    </lineage>
</organism>
<evidence type="ECO:0000313" key="9">
    <source>
        <dbReference type="Proteomes" id="UP000001402"/>
    </source>
</evidence>
<sequence>MTVLVFGRSGQVATALVREAAARGVALQALGRGDVDVLDEAALVDAMTRIGAAAVVNAAAYTAVDKAETERDAAFALNARAPELMAKVCADRSLPFVHLSTDYVFDGSAHEPYREDHPLAPLGVYGASKAEGERLVMQQHPQAIVLRTAWVYYEQGQNFVRTMLRLGRERDEVRVVDDQVGNPTYAADIAETCLAIVAQLGAGARHAGVFHYAGSGAVSWFGFAQAIFAEAARAGRRVPRSVVPITTAEYPTPAKRPANSQLSCGRLNDAFGIAPKPWGDRLRVCLERMAD</sequence>
<dbReference type="CDD" id="cd05254">
    <property type="entry name" value="dTDP_HR_like_SDR_e"/>
    <property type="match status" value="1"/>
</dbReference>
<comment type="catalytic activity">
    <reaction evidence="5 6">
        <text>dTDP-beta-L-rhamnose + NADP(+) = dTDP-4-dehydro-beta-L-rhamnose + NADPH + H(+)</text>
        <dbReference type="Rhea" id="RHEA:21796"/>
        <dbReference type="ChEBI" id="CHEBI:15378"/>
        <dbReference type="ChEBI" id="CHEBI:57510"/>
        <dbReference type="ChEBI" id="CHEBI:57783"/>
        <dbReference type="ChEBI" id="CHEBI:58349"/>
        <dbReference type="ChEBI" id="CHEBI:62830"/>
        <dbReference type="EC" id="1.1.1.133"/>
    </reaction>
</comment>
<dbReference type="InterPro" id="IPR005913">
    <property type="entry name" value="dTDP_dehydrorham_reduct"/>
</dbReference>
<keyword evidence="6 8" id="KW-0560">Oxidoreductase</keyword>
<dbReference type="HOGENOM" id="CLU_045518_1_0_5"/>
<comment type="pathway">
    <text evidence="1 6">Carbohydrate biosynthesis; dTDP-L-rhamnose biosynthesis.</text>
</comment>
<protein>
    <recommendedName>
        <fullName evidence="4 6">dTDP-4-dehydrorhamnose reductase</fullName>
        <ecNumber evidence="3 6">1.1.1.133</ecNumber>
    </recommendedName>
</protein>
<reference evidence="8" key="1">
    <citation type="submission" date="2010-12" db="EMBL/GenBank/DDBJ databases">
        <title>Complete sequence of Rhodopseudomonas palustris DX-1.</title>
        <authorList>
            <consortium name="US DOE Joint Genome Institute"/>
            <person name="Lucas S."/>
            <person name="Copeland A."/>
            <person name="Lapidus A."/>
            <person name="Cheng J.-F."/>
            <person name="Goodwin L."/>
            <person name="Pitluck S."/>
            <person name="Misra M."/>
            <person name="Chertkov O."/>
            <person name="Detter J.C."/>
            <person name="Han C."/>
            <person name="Tapia R."/>
            <person name="Land M."/>
            <person name="Hauser L."/>
            <person name="Kyrpides N."/>
            <person name="Ivanova N."/>
            <person name="Ovchinnikova G."/>
            <person name="Logan B."/>
            <person name="Oda Y."/>
            <person name="Harwood C."/>
            <person name="Woyke T."/>
        </authorList>
    </citation>
    <scope>NUCLEOTIDE SEQUENCE [LARGE SCALE GENOMIC DNA]</scope>
    <source>
        <strain evidence="8">DX-1</strain>
    </source>
</reference>
<dbReference type="InterPro" id="IPR036291">
    <property type="entry name" value="NAD(P)-bd_dom_sf"/>
</dbReference>
<name>E6VN01_RHOPX</name>
<dbReference type="BioCyc" id="RPAL652103:RPDX1_RS21320-MONOMER"/>
<keyword evidence="6" id="KW-0521">NADP</keyword>
<gene>
    <name evidence="8" type="ordered locus">Rpdx1_4317</name>
</gene>
<accession>E6VN01</accession>
<evidence type="ECO:0000256" key="6">
    <source>
        <dbReference type="RuleBase" id="RU364082"/>
    </source>
</evidence>
<dbReference type="Proteomes" id="UP000001402">
    <property type="component" value="Chromosome"/>
</dbReference>
<dbReference type="GO" id="GO:0005829">
    <property type="term" value="C:cytosol"/>
    <property type="evidence" value="ECO:0007669"/>
    <property type="project" value="TreeGrafter"/>
</dbReference>
<proteinExistence type="inferred from homology"/>
<dbReference type="EC" id="1.1.1.133" evidence="3 6"/>
<comment type="cofactor">
    <cofactor evidence="6">
        <name>Mg(2+)</name>
        <dbReference type="ChEBI" id="CHEBI:18420"/>
    </cofactor>
    <text evidence="6">Binds 1 Mg(2+) ion per monomer.</text>
</comment>
<dbReference type="Gene3D" id="3.90.25.10">
    <property type="entry name" value="UDP-galactose 4-epimerase, domain 1"/>
    <property type="match status" value="1"/>
</dbReference>
<dbReference type="OrthoDB" id="9803892at2"/>
<evidence type="ECO:0000259" key="7">
    <source>
        <dbReference type="Pfam" id="PF04321"/>
    </source>
</evidence>
<dbReference type="PANTHER" id="PTHR10491">
    <property type="entry name" value="DTDP-4-DEHYDRORHAMNOSE REDUCTASE"/>
    <property type="match status" value="1"/>
</dbReference>
<evidence type="ECO:0000256" key="5">
    <source>
        <dbReference type="ARBA" id="ARBA00048200"/>
    </source>
</evidence>
<dbReference type="Pfam" id="PF04321">
    <property type="entry name" value="RmlD_sub_bind"/>
    <property type="match status" value="1"/>
</dbReference>
<dbReference type="InterPro" id="IPR029903">
    <property type="entry name" value="RmlD-like-bd"/>
</dbReference>
<dbReference type="AlphaFoldDB" id="E6VN01"/>
<comment type="function">
    <text evidence="6">Catalyzes the reduction of dTDP-6-deoxy-L-lyxo-4-hexulose to yield dTDP-L-rhamnose.</text>
</comment>
<dbReference type="eggNOG" id="COG1091">
    <property type="taxonomic scope" value="Bacteria"/>
</dbReference>
<evidence type="ECO:0000256" key="2">
    <source>
        <dbReference type="ARBA" id="ARBA00010944"/>
    </source>
</evidence>
<dbReference type="GO" id="GO:0019305">
    <property type="term" value="P:dTDP-rhamnose biosynthetic process"/>
    <property type="evidence" value="ECO:0007669"/>
    <property type="project" value="UniProtKB-UniPathway"/>
</dbReference>
<dbReference type="UniPathway" id="UPA00124"/>
<dbReference type="EMBL" id="CP002418">
    <property type="protein sequence ID" value="ADU45869.1"/>
    <property type="molecule type" value="Genomic_DNA"/>
</dbReference>
<evidence type="ECO:0000256" key="1">
    <source>
        <dbReference type="ARBA" id="ARBA00004781"/>
    </source>
</evidence>
<dbReference type="PANTHER" id="PTHR10491:SF4">
    <property type="entry name" value="METHIONINE ADENOSYLTRANSFERASE 2 SUBUNIT BETA"/>
    <property type="match status" value="1"/>
</dbReference>
<evidence type="ECO:0000256" key="4">
    <source>
        <dbReference type="ARBA" id="ARBA00017099"/>
    </source>
</evidence>
<dbReference type="GO" id="GO:0008831">
    <property type="term" value="F:dTDP-4-dehydrorhamnose reductase activity"/>
    <property type="evidence" value="ECO:0007669"/>
    <property type="project" value="UniProtKB-EC"/>
</dbReference>
<evidence type="ECO:0000313" key="8">
    <source>
        <dbReference type="EMBL" id="ADU45869.1"/>
    </source>
</evidence>
<dbReference type="STRING" id="652103.Rpdx1_4317"/>
<dbReference type="NCBIfam" id="TIGR01214">
    <property type="entry name" value="rmlD"/>
    <property type="match status" value="1"/>
</dbReference>